<accession>A0A0A8UP20</accession>
<feature type="transmembrane region" description="Helical" evidence="2">
    <location>
        <begin position="191"/>
        <end position="213"/>
    </location>
</feature>
<dbReference type="RefSeq" id="WP_045104823.1">
    <property type="nucleotide sequence ID" value="NZ_LNYF01000012.1"/>
</dbReference>
<name>A0A0A8UP20_LEGHA</name>
<keyword evidence="2" id="KW-1133">Transmembrane helix</keyword>
<keyword evidence="2" id="KW-0812">Transmembrane</keyword>
<dbReference type="PANTHER" id="PTHR34300">
    <property type="entry name" value="QUEUOSINE PRECURSOR TRANSPORTER-RELATED"/>
    <property type="match status" value="1"/>
</dbReference>
<organism evidence="3 4">
    <name type="scientific">Legionella hackeliae</name>
    <dbReference type="NCBI Taxonomy" id="449"/>
    <lineage>
        <taxon>Bacteria</taxon>
        <taxon>Pseudomonadati</taxon>
        <taxon>Pseudomonadota</taxon>
        <taxon>Gammaproteobacteria</taxon>
        <taxon>Legionellales</taxon>
        <taxon>Legionellaceae</taxon>
        <taxon>Legionella</taxon>
    </lineage>
</organism>
<feature type="transmembrane region" description="Helical" evidence="2">
    <location>
        <begin position="151"/>
        <end position="179"/>
    </location>
</feature>
<feature type="transmembrane region" description="Helical" evidence="2">
    <location>
        <begin position="77"/>
        <end position="98"/>
    </location>
</feature>
<feature type="transmembrane region" description="Helical" evidence="2">
    <location>
        <begin position="21"/>
        <end position="41"/>
    </location>
</feature>
<evidence type="ECO:0000313" key="3">
    <source>
        <dbReference type="EMBL" id="CEK09261.1"/>
    </source>
</evidence>
<dbReference type="KEGG" id="lha:LHA_0147"/>
<gene>
    <name evidence="3" type="ORF">LHA_0147</name>
</gene>
<feature type="transmembrane region" description="Helical" evidence="2">
    <location>
        <begin position="118"/>
        <end position="139"/>
    </location>
</feature>
<dbReference type="STRING" id="449.LHA_0147"/>
<dbReference type="NCBIfam" id="TIGR00697">
    <property type="entry name" value="queuosine precursor transporter"/>
    <property type="match status" value="1"/>
</dbReference>
<evidence type="ECO:0000313" key="4">
    <source>
        <dbReference type="Proteomes" id="UP000032803"/>
    </source>
</evidence>
<dbReference type="EMBL" id="LN681225">
    <property type="protein sequence ID" value="CEK09261.1"/>
    <property type="molecule type" value="Genomic_DNA"/>
</dbReference>
<dbReference type="Pfam" id="PF02592">
    <property type="entry name" value="Vut_1"/>
    <property type="match status" value="1"/>
</dbReference>
<dbReference type="OrthoDB" id="9805479at2"/>
<proteinExistence type="predicted"/>
<keyword evidence="2" id="KW-0472">Membrane</keyword>
<evidence type="ECO:0000256" key="2">
    <source>
        <dbReference type="SAM" id="Phobius"/>
    </source>
</evidence>
<dbReference type="AlphaFoldDB" id="A0A0A8UP20"/>
<reference evidence="4" key="1">
    <citation type="submission" date="2014-09" db="EMBL/GenBank/DDBJ databases">
        <authorList>
            <person name="Gomez-Valero L."/>
        </authorList>
    </citation>
    <scope>NUCLEOTIDE SEQUENCE [LARGE SCALE GENOMIC DNA]</scope>
    <source>
        <strain evidence="4">ATCC35250</strain>
    </source>
</reference>
<dbReference type="PATRIC" id="fig|449.7.peg.1930"/>
<dbReference type="Proteomes" id="UP000032803">
    <property type="component" value="Chromosome I"/>
</dbReference>
<sequence>MNIEIKSKFIERLDCYRYMRILSMIYITFLMAATIMAYKLVDVFGVIEPGSTLIYTFTFFLGNIYAELYGPNYAKKLIWESIITGYIFALLITLVNSFPSPVYWNMYAEFNKVIGHVLRFTNAGIIGYLTSAFLNVYLLTKWKYKLRGKYFWARSLLASSISEGLATFLAGMITFLGMMPTAKILVVMTNAFIFKIGYGLIAVWPATFIAYILKKNEEEITLKPSFNPFYTKN</sequence>
<dbReference type="HOGENOM" id="CLU_075503_1_2_6"/>
<keyword evidence="4" id="KW-1185">Reference proteome</keyword>
<dbReference type="InterPro" id="IPR003744">
    <property type="entry name" value="YhhQ"/>
</dbReference>
<dbReference type="PANTHER" id="PTHR34300:SF2">
    <property type="entry name" value="QUEUOSINE PRECURSOR TRANSPORTER-RELATED"/>
    <property type="match status" value="1"/>
</dbReference>
<evidence type="ECO:0000256" key="1">
    <source>
        <dbReference type="NCBIfam" id="TIGR00697"/>
    </source>
</evidence>
<protein>
    <recommendedName>
        <fullName evidence="1">Queuosine precursor transporter</fullName>
    </recommendedName>
</protein>
<feature type="transmembrane region" description="Helical" evidence="2">
    <location>
        <begin position="53"/>
        <end position="70"/>
    </location>
</feature>